<dbReference type="EMBL" id="JAQJZL010000002">
    <property type="protein sequence ID" value="KAJ6050794.1"/>
    <property type="molecule type" value="Genomic_DNA"/>
</dbReference>
<reference evidence="3" key="1">
    <citation type="journal article" date="2023" name="IMA Fungus">
        <title>Comparative genomic study of the Penicillium genus elucidates a diverse pangenome and 15 lateral gene transfer events.</title>
        <authorList>
            <person name="Petersen C."/>
            <person name="Sorensen T."/>
            <person name="Nielsen M.R."/>
            <person name="Sondergaard T.E."/>
            <person name="Sorensen J.L."/>
            <person name="Fitzpatrick D.A."/>
            <person name="Frisvad J.C."/>
            <person name="Nielsen K.L."/>
        </authorList>
    </citation>
    <scope>NUCLEOTIDE SEQUENCE</scope>
    <source>
        <strain evidence="3">IBT 15450</strain>
    </source>
</reference>
<name>A0AAD6IIP6_PENCN</name>
<evidence type="ECO:0000256" key="1">
    <source>
        <dbReference type="SAM" id="MobiDB-lite"/>
    </source>
</evidence>
<organism evidence="3 4">
    <name type="scientific">Penicillium canescens</name>
    <dbReference type="NCBI Taxonomy" id="5083"/>
    <lineage>
        <taxon>Eukaryota</taxon>
        <taxon>Fungi</taxon>
        <taxon>Dikarya</taxon>
        <taxon>Ascomycota</taxon>
        <taxon>Pezizomycotina</taxon>
        <taxon>Eurotiomycetes</taxon>
        <taxon>Eurotiomycetidae</taxon>
        <taxon>Eurotiales</taxon>
        <taxon>Aspergillaceae</taxon>
        <taxon>Penicillium</taxon>
    </lineage>
</organism>
<reference evidence="3" key="2">
    <citation type="submission" date="2023-01" db="EMBL/GenBank/DDBJ databases">
        <authorList>
            <person name="Petersen C."/>
        </authorList>
    </citation>
    <scope>NUCLEOTIDE SEQUENCE</scope>
    <source>
        <strain evidence="3">IBT 15450</strain>
    </source>
</reference>
<evidence type="ECO:0000313" key="4">
    <source>
        <dbReference type="Proteomes" id="UP001219568"/>
    </source>
</evidence>
<keyword evidence="2" id="KW-0472">Membrane</keyword>
<dbReference type="Proteomes" id="UP001219568">
    <property type="component" value="Unassembled WGS sequence"/>
</dbReference>
<keyword evidence="2" id="KW-0812">Transmembrane</keyword>
<gene>
    <name evidence="3" type="ORF">N7460_001328</name>
</gene>
<keyword evidence="4" id="KW-1185">Reference proteome</keyword>
<evidence type="ECO:0000313" key="3">
    <source>
        <dbReference type="EMBL" id="KAJ6050794.1"/>
    </source>
</evidence>
<proteinExistence type="predicted"/>
<accession>A0AAD6IIP6</accession>
<evidence type="ECO:0000256" key="2">
    <source>
        <dbReference type="SAM" id="Phobius"/>
    </source>
</evidence>
<keyword evidence="2" id="KW-1133">Transmembrane helix</keyword>
<protein>
    <submittedName>
        <fullName evidence="3">PTR2-domain-containing protein</fullName>
    </submittedName>
</protein>
<comment type="caution">
    <text evidence="3">The sequence shown here is derived from an EMBL/GenBank/DDBJ whole genome shotgun (WGS) entry which is preliminary data.</text>
</comment>
<dbReference type="AlphaFoldDB" id="A0AAD6IIP6"/>
<feature type="transmembrane region" description="Helical" evidence="2">
    <location>
        <begin position="36"/>
        <end position="56"/>
    </location>
</feature>
<sequence length="61" mass="6602">MLLGRSVNNGGIDSVASNQRASTVTNGAPRDVLNKFIALTIIVAIPIPTFGIYPMLNRYRI</sequence>
<feature type="region of interest" description="Disordered" evidence="1">
    <location>
        <begin position="1"/>
        <end position="22"/>
    </location>
</feature>